<keyword evidence="6 9" id="KW-0057">Aromatic amino acid biosynthesis</keyword>
<feature type="binding site" evidence="9">
    <location>
        <position position="172"/>
    </location>
    <ligand>
        <name>anthranilate</name>
        <dbReference type="ChEBI" id="CHEBI:16567"/>
        <label>2</label>
    </ligand>
</feature>
<dbReference type="InterPro" id="IPR017459">
    <property type="entry name" value="Glycosyl_Trfase_fam3_N_dom"/>
</dbReference>
<organism evidence="12 13">
    <name type="scientific">Candidatus Sulfuritelmatomonas gaucii</name>
    <dbReference type="NCBI Taxonomy" id="2043161"/>
    <lineage>
        <taxon>Bacteria</taxon>
        <taxon>Pseudomonadati</taxon>
        <taxon>Acidobacteriota</taxon>
        <taxon>Terriglobia</taxon>
        <taxon>Terriglobales</taxon>
        <taxon>Acidobacteriaceae</taxon>
        <taxon>Candidatus Sulfuritelmatomonas</taxon>
    </lineage>
</organism>
<keyword evidence="4 9" id="KW-0808">Transferase</keyword>
<evidence type="ECO:0000259" key="10">
    <source>
        <dbReference type="Pfam" id="PF00591"/>
    </source>
</evidence>
<evidence type="ECO:0000256" key="9">
    <source>
        <dbReference type="HAMAP-Rule" id="MF_00211"/>
    </source>
</evidence>
<evidence type="ECO:0000256" key="1">
    <source>
        <dbReference type="ARBA" id="ARBA00004907"/>
    </source>
</evidence>
<dbReference type="EMBL" id="OKRB01000155">
    <property type="protein sequence ID" value="SPE31980.1"/>
    <property type="molecule type" value="Genomic_DNA"/>
</dbReference>
<evidence type="ECO:0000256" key="2">
    <source>
        <dbReference type="ARBA" id="ARBA00022605"/>
    </source>
</evidence>
<comment type="similarity">
    <text evidence="9">Belongs to the anthranilate phosphoribosyltransferase family.</text>
</comment>
<feature type="binding site" evidence="9">
    <location>
        <position position="126"/>
    </location>
    <ligand>
        <name>5-phospho-alpha-D-ribose 1-diphosphate</name>
        <dbReference type="ChEBI" id="CHEBI:58017"/>
    </ligand>
</feature>
<dbReference type="SUPFAM" id="SSF47648">
    <property type="entry name" value="Nucleoside phosphorylase/phosphoribosyltransferase N-terminal domain"/>
    <property type="match status" value="1"/>
</dbReference>
<feature type="domain" description="Glycosyl transferase family 3" evidence="10">
    <location>
        <begin position="79"/>
        <end position="348"/>
    </location>
</feature>
<dbReference type="GO" id="GO:0000287">
    <property type="term" value="F:magnesium ion binding"/>
    <property type="evidence" value="ECO:0007669"/>
    <property type="project" value="UniProtKB-UniRule"/>
</dbReference>
<comment type="pathway">
    <text evidence="1 9">Amino-acid biosynthesis; L-tryptophan biosynthesis; L-tryptophan from chorismate: step 2/5.</text>
</comment>
<dbReference type="InterPro" id="IPR036320">
    <property type="entry name" value="Glycosyl_Trfase_fam3_N_dom_sf"/>
</dbReference>
<sequence>MSLVKELLRPLAQDGAALSREQADSVLEEILTGSVPEVETAALLAVLATRGEQAPELAGFVDVMRRHATPLPFSDDEREQLVDCVGTGGGGPQTFNISCGAALVAAAAGARVAKHGNRAVTSQCGAADVLEALGVPIELGPELAVECLRETGFVFLFAPLYHPAMKALGPLRRALGFRTIFNLVGPLTNPAHARTQVVGVLAPSRVLLVGRALAALGAKRAFVVHGTDGIDELTTTGESVVARVEENAEGKPNLHLGDKNPSPGTPTLKAARITPEMAGLPRTTIDHFTGGDVATNKALLYDVLTGVPGARRDIVLLNAAAVLVAASLAGDLKEGVAKSAEAIDSGEAAATLEKLRRFGVTHAAKR</sequence>
<feature type="binding site" evidence="9">
    <location>
        <position position="117"/>
    </location>
    <ligand>
        <name>anthranilate</name>
        <dbReference type="ChEBI" id="CHEBI:16567"/>
        <label>1</label>
    </ligand>
</feature>
<dbReference type="Gene3D" id="1.20.970.10">
    <property type="entry name" value="Transferase, Pyrimidine Nucleoside Phosphorylase, Chain C"/>
    <property type="match status" value="1"/>
</dbReference>
<evidence type="ECO:0000313" key="12">
    <source>
        <dbReference type="EMBL" id="SPE31980.1"/>
    </source>
</evidence>
<feature type="binding site" evidence="9">
    <location>
        <position position="94"/>
    </location>
    <ligand>
        <name>5-phospho-alpha-D-ribose 1-diphosphate</name>
        <dbReference type="ChEBI" id="CHEBI:58017"/>
    </ligand>
</feature>
<evidence type="ECO:0000313" key="13">
    <source>
        <dbReference type="Proteomes" id="UP000239735"/>
    </source>
</evidence>
<comment type="caution">
    <text evidence="9">Lacks conserved residue(s) required for the propagation of feature annotation.</text>
</comment>
<comment type="cofactor">
    <cofactor evidence="9">
        <name>Mg(2+)</name>
        <dbReference type="ChEBI" id="CHEBI:18420"/>
    </cofactor>
    <text evidence="9">Binds 2 magnesium ions per monomer.</text>
</comment>
<comment type="similarity">
    <text evidence="8">In the C-terminal section; belongs to the anthranilate phosphoribosyltransferase family.</text>
</comment>
<evidence type="ECO:0000256" key="6">
    <source>
        <dbReference type="ARBA" id="ARBA00023141"/>
    </source>
</evidence>
<dbReference type="EC" id="2.4.2.18" evidence="9"/>
<feature type="binding site" evidence="9">
    <location>
        <begin position="114"/>
        <end position="122"/>
    </location>
    <ligand>
        <name>5-phospho-alpha-D-ribose 1-diphosphate</name>
        <dbReference type="ChEBI" id="CHEBI:58017"/>
    </ligand>
</feature>
<dbReference type="FunFam" id="3.40.1030.10:FF:000002">
    <property type="entry name" value="Anthranilate phosphoribosyltransferase"/>
    <property type="match status" value="1"/>
</dbReference>
<reference evidence="13" key="1">
    <citation type="submission" date="2018-02" db="EMBL/GenBank/DDBJ databases">
        <authorList>
            <person name="Hausmann B."/>
        </authorList>
    </citation>
    <scope>NUCLEOTIDE SEQUENCE [LARGE SCALE GENOMIC DNA]</scope>
    <source>
        <strain evidence="13">Peat soil MAG SbA5</strain>
    </source>
</reference>
<feature type="binding site" evidence="9">
    <location>
        <position position="232"/>
    </location>
    <ligand>
        <name>Mg(2+)</name>
        <dbReference type="ChEBI" id="CHEBI:18420"/>
        <label>1</label>
    </ligand>
</feature>
<gene>
    <name evidence="9 12" type="primary">trpD</name>
    <name evidence="12" type="ORF">SBA5_920008</name>
</gene>
<keyword evidence="9" id="KW-0460">Magnesium</keyword>
<feature type="domain" description="Glycosyl transferase family 3 N-terminal" evidence="11">
    <location>
        <begin position="14"/>
        <end position="68"/>
    </location>
</feature>
<keyword evidence="3 9" id="KW-0328">Glycosyltransferase</keyword>
<dbReference type="PANTHER" id="PTHR43285">
    <property type="entry name" value="ANTHRANILATE PHOSPHORIBOSYLTRANSFERASE"/>
    <property type="match status" value="1"/>
</dbReference>
<accession>A0A2N9M944</accession>
<dbReference type="GO" id="GO:0005829">
    <property type="term" value="C:cytosol"/>
    <property type="evidence" value="ECO:0007669"/>
    <property type="project" value="TreeGrafter"/>
</dbReference>
<dbReference type="InterPro" id="IPR035902">
    <property type="entry name" value="Nuc_phospho_transferase"/>
</dbReference>
<dbReference type="AlphaFoldDB" id="A0A2N9M944"/>
<dbReference type="InterPro" id="IPR005940">
    <property type="entry name" value="Anthranilate_Pribosyl_Tfrase"/>
</dbReference>
<dbReference type="Pfam" id="PF02885">
    <property type="entry name" value="Glycos_trans_3N"/>
    <property type="match status" value="1"/>
</dbReference>
<dbReference type="GO" id="GO:0000162">
    <property type="term" value="P:L-tryptophan biosynthetic process"/>
    <property type="evidence" value="ECO:0007669"/>
    <property type="project" value="UniProtKB-UniRule"/>
</dbReference>
<dbReference type="NCBIfam" id="TIGR01245">
    <property type="entry name" value="trpD"/>
    <property type="match status" value="1"/>
</dbReference>
<feature type="binding site" evidence="9">
    <location>
        <position position="98"/>
    </location>
    <ligand>
        <name>Mg(2+)</name>
        <dbReference type="ChEBI" id="CHEBI:18420"/>
        <label>1</label>
    </ligand>
</feature>
<dbReference type="GO" id="GO:0004048">
    <property type="term" value="F:anthranilate phosphoribosyltransferase activity"/>
    <property type="evidence" value="ECO:0007669"/>
    <property type="project" value="UniProtKB-UniRule"/>
</dbReference>
<dbReference type="SUPFAM" id="SSF52418">
    <property type="entry name" value="Nucleoside phosphorylase/phosphoribosyltransferase catalytic domain"/>
    <property type="match status" value="1"/>
</dbReference>
<comment type="catalytic activity">
    <reaction evidence="7 9">
        <text>N-(5-phospho-beta-D-ribosyl)anthranilate + diphosphate = 5-phospho-alpha-D-ribose 1-diphosphate + anthranilate</text>
        <dbReference type="Rhea" id="RHEA:11768"/>
        <dbReference type="ChEBI" id="CHEBI:16567"/>
        <dbReference type="ChEBI" id="CHEBI:18277"/>
        <dbReference type="ChEBI" id="CHEBI:33019"/>
        <dbReference type="ChEBI" id="CHEBI:58017"/>
        <dbReference type="EC" id="2.4.2.18"/>
    </reaction>
</comment>
<keyword evidence="2 9" id="KW-0028">Amino-acid biosynthesis</keyword>
<dbReference type="Pfam" id="PF00591">
    <property type="entry name" value="Glycos_transf_3"/>
    <property type="match status" value="1"/>
</dbReference>
<name>A0A2N9M944_9BACT</name>
<evidence type="ECO:0000256" key="7">
    <source>
        <dbReference type="ARBA" id="ARBA00052328"/>
    </source>
</evidence>
<feature type="binding site" evidence="9">
    <location>
        <position position="231"/>
    </location>
    <ligand>
        <name>Mg(2+)</name>
        <dbReference type="ChEBI" id="CHEBI:18420"/>
        <label>2</label>
    </ligand>
</feature>
<evidence type="ECO:0000259" key="11">
    <source>
        <dbReference type="Pfam" id="PF02885"/>
    </source>
</evidence>
<keyword evidence="9" id="KW-0479">Metal-binding</keyword>
<feature type="binding site" evidence="9">
    <location>
        <position position="86"/>
    </location>
    <ligand>
        <name>anthranilate</name>
        <dbReference type="ChEBI" id="CHEBI:16567"/>
        <label>1</label>
    </ligand>
</feature>
<evidence type="ECO:0000256" key="3">
    <source>
        <dbReference type="ARBA" id="ARBA00022676"/>
    </source>
</evidence>
<dbReference type="UniPathway" id="UPA00035">
    <property type="reaction ID" value="UER00041"/>
</dbReference>
<dbReference type="PANTHER" id="PTHR43285:SF2">
    <property type="entry name" value="ANTHRANILATE PHOSPHORIBOSYLTRANSFERASE"/>
    <property type="match status" value="1"/>
</dbReference>
<dbReference type="OrthoDB" id="9806430at2"/>
<comment type="subunit">
    <text evidence="9">Homodimer.</text>
</comment>
<proteinExistence type="inferred from homology"/>
<comment type="function">
    <text evidence="9">Catalyzes the transfer of the phosphoribosyl group of 5-phosphorylribose-1-pyrophosphate (PRPP) to anthranilate to yield N-(5'-phosphoribosyl)-anthranilate (PRA).</text>
</comment>
<dbReference type="Gene3D" id="3.40.1030.10">
    <property type="entry name" value="Nucleoside phosphorylase/phosphoribosyltransferase catalytic domain"/>
    <property type="match status" value="1"/>
</dbReference>
<evidence type="ECO:0000256" key="5">
    <source>
        <dbReference type="ARBA" id="ARBA00022822"/>
    </source>
</evidence>
<feature type="binding site" evidence="9">
    <location>
        <position position="232"/>
    </location>
    <ligand>
        <name>Mg(2+)</name>
        <dbReference type="ChEBI" id="CHEBI:18420"/>
        <label>2</label>
    </ligand>
</feature>
<protein>
    <recommendedName>
        <fullName evidence="9">Anthranilate phosphoribosyltransferase</fullName>
        <ecNumber evidence="9">2.4.2.18</ecNumber>
    </recommendedName>
</protein>
<evidence type="ECO:0000256" key="4">
    <source>
        <dbReference type="ARBA" id="ARBA00022679"/>
    </source>
</evidence>
<keyword evidence="5 9" id="KW-0822">Tryptophan biosynthesis</keyword>
<feature type="binding site" evidence="9">
    <location>
        <position position="86"/>
    </location>
    <ligand>
        <name>5-phospho-alpha-D-ribose 1-diphosphate</name>
        <dbReference type="ChEBI" id="CHEBI:58017"/>
    </ligand>
</feature>
<dbReference type="HAMAP" id="MF_00211">
    <property type="entry name" value="TrpD"/>
    <property type="match status" value="1"/>
</dbReference>
<evidence type="ECO:0000256" key="8">
    <source>
        <dbReference type="ARBA" id="ARBA00061188"/>
    </source>
</evidence>
<dbReference type="InterPro" id="IPR000312">
    <property type="entry name" value="Glycosyl_Trfase_fam3"/>
</dbReference>
<dbReference type="Proteomes" id="UP000239735">
    <property type="component" value="Unassembled WGS sequence"/>
</dbReference>